<dbReference type="SMART" id="SM00421">
    <property type="entry name" value="HTH_LUXR"/>
    <property type="match status" value="1"/>
</dbReference>
<dbReference type="PRINTS" id="PR00038">
    <property type="entry name" value="HTHLUXR"/>
</dbReference>
<evidence type="ECO:0000256" key="2">
    <source>
        <dbReference type="ARBA" id="ARBA00023015"/>
    </source>
</evidence>
<protein>
    <submittedName>
        <fullName evidence="8">Transcriptional regulator, LuxR family protein</fullName>
    </submittedName>
</protein>
<dbReference type="Pfam" id="PF00072">
    <property type="entry name" value="Response_reg"/>
    <property type="match status" value="1"/>
</dbReference>
<dbReference type="SUPFAM" id="SSF46894">
    <property type="entry name" value="C-terminal effector domain of the bipartite response regulators"/>
    <property type="match status" value="1"/>
</dbReference>
<evidence type="ECO:0000256" key="5">
    <source>
        <dbReference type="PROSITE-ProRule" id="PRU00169"/>
    </source>
</evidence>
<evidence type="ECO:0000313" key="8">
    <source>
        <dbReference type="EMBL" id="GGM83410.1"/>
    </source>
</evidence>
<dbReference type="GO" id="GO:0006355">
    <property type="term" value="P:regulation of DNA-templated transcription"/>
    <property type="evidence" value="ECO:0007669"/>
    <property type="project" value="InterPro"/>
</dbReference>
<name>A0A917UCU6_9ACTN</name>
<feature type="modified residue" description="4-aspartylphosphate" evidence="5">
    <location>
        <position position="59"/>
    </location>
</feature>
<keyword evidence="2" id="KW-0805">Transcription regulation</keyword>
<dbReference type="InterPro" id="IPR001789">
    <property type="entry name" value="Sig_transdc_resp-reg_receiver"/>
</dbReference>
<keyword evidence="9" id="KW-1185">Reference proteome</keyword>
<dbReference type="InterPro" id="IPR016032">
    <property type="entry name" value="Sig_transdc_resp-reg_C-effctor"/>
</dbReference>
<evidence type="ECO:0000259" key="6">
    <source>
        <dbReference type="PROSITE" id="PS50043"/>
    </source>
</evidence>
<keyword evidence="1 5" id="KW-0597">Phosphoprotein</keyword>
<dbReference type="PANTHER" id="PTHR43214:SF24">
    <property type="entry name" value="TRANSCRIPTIONAL REGULATORY PROTEIN NARL-RELATED"/>
    <property type="match status" value="1"/>
</dbReference>
<dbReference type="GO" id="GO:0000160">
    <property type="term" value="P:phosphorelay signal transduction system"/>
    <property type="evidence" value="ECO:0007669"/>
    <property type="project" value="InterPro"/>
</dbReference>
<comment type="caution">
    <text evidence="8">The sequence shown here is derived from an EMBL/GenBank/DDBJ whole genome shotgun (WGS) entry which is preliminary data.</text>
</comment>
<dbReference type="PROSITE" id="PS50110">
    <property type="entry name" value="RESPONSE_REGULATORY"/>
    <property type="match status" value="1"/>
</dbReference>
<evidence type="ECO:0000256" key="4">
    <source>
        <dbReference type="ARBA" id="ARBA00023163"/>
    </source>
</evidence>
<dbReference type="CDD" id="cd17535">
    <property type="entry name" value="REC_NarL-like"/>
    <property type="match status" value="1"/>
</dbReference>
<organism evidence="8 9">
    <name type="scientific">Dactylosporangium sucinum</name>
    <dbReference type="NCBI Taxonomy" id="1424081"/>
    <lineage>
        <taxon>Bacteria</taxon>
        <taxon>Bacillati</taxon>
        <taxon>Actinomycetota</taxon>
        <taxon>Actinomycetes</taxon>
        <taxon>Micromonosporales</taxon>
        <taxon>Micromonosporaceae</taxon>
        <taxon>Dactylosporangium</taxon>
    </lineage>
</organism>
<proteinExistence type="predicted"/>
<dbReference type="CDD" id="cd06170">
    <property type="entry name" value="LuxR_C_like"/>
    <property type="match status" value="1"/>
</dbReference>
<keyword evidence="4" id="KW-0804">Transcription</keyword>
<keyword evidence="3" id="KW-0238">DNA-binding</keyword>
<gene>
    <name evidence="8" type="ORF">GCM10007977_100920</name>
</gene>
<dbReference type="SUPFAM" id="SSF52172">
    <property type="entry name" value="CheY-like"/>
    <property type="match status" value="1"/>
</dbReference>
<dbReference type="SMART" id="SM00448">
    <property type="entry name" value="REC"/>
    <property type="match status" value="1"/>
</dbReference>
<dbReference type="AlphaFoldDB" id="A0A917UCU6"/>
<dbReference type="PROSITE" id="PS50043">
    <property type="entry name" value="HTH_LUXR_2"/>
    <property type="match status" value="1"/>
</dbReference>
<dbReference type="GO" id="GO:0003677">
    <property type="term" value="F:DNA binding"/>
    <property type="evidence" value="ECO:0007669"/>
    <property type="project" value="UniProtKB-KW"/>
</dbReference>
<dbReference type="Proteomes" id="UP000642070">
    <property type="component" value="Unassembled WGS sequence"/>
</dbReference>
<feature type="domain" description="Response regulatory" evidence="7">
    <location>
        <begin position="8"/>
        <end position="124"/>
    </location>
</feature>
<dbReference type="EMBL" id="BMPI01000092">
    <property type="protein sequence ID" value="GGM83410.1"/>
    <property type="molecule type" value="Genomic_DNA"/>
</dbReference>
<evidence type="ECO:0000256" key="1">
    <source>
        <dbReference type="ARBA" id="ARBA00022553"/>
    </source>
</evidence>
<evidence type="ECO:0000259" key="7">
    <source>
        <dbReference type="PROSITE" id="PS50110"/>
    </source>
</evidence>
<reference evidence="8" key="2">
    <citation type="submission" date="2020-09" db="EMBL/GenBank/DDBJ databases">
        <authorList>
            <person name="Sun Q."/>
            <person name="Ohkuma M."/>
        </authorList>
    </citation>
    <scope>NUCLEOTIDE SEQUENCE</scope>
    <source>
        <strain evidence="8">JCM 19831</strain>
    </source>
</reference>
<accession>A0A917UCU6</accession>
<reference evidence="8" key="1">
    <citation type="journal article" date="2014" name="Int. J. Syst. Evol. Microbiol.">
        <title>Complete genome sequence of Corynebacterium casei LMG S-19264T (=DSM 44701T), isolated from a smear-ripened cheese.</title>
        <authorList>
            <consortium name="US DOE Joint Genome Institute (JGI-PGF)"/>
            <person name="Walter F."/>
            <person name="Albersmeier A."/>
            <person name="Kalinowski J."/>
            <person name="Ruckert C."/>
        </authorList>
    </citation>
    <scope>NUCLEOTIDE SEQUENCE</scope>
    <source>
        <strain evidence="8">JCM 19831</strain>
    </source>
</reference>
<dbReference type="InterPro" id="IPR000792">
    <property type="entry name" value="Tscrpt_reg_LuxR_C"/>
</dbReference>
<dbReference type="Gene3D" id="3.40.50.2300">
    <property type="match status" value="1"/>
</dbReference>
<evidence type="ECO:0000256" key="3">
    <source>
        <dbReference type="ARBA" id="ARBA00023125"/>
    </source>
</evidence>
<dbReference type="RefSeq" id="WP_190257237.1">
    <property type="nucleotide sequence ID" value="NZ_BMPI01000092.1"/>
</dbReference>
<dbReference type="PANTHER" id="PTHR43214">
    <property type="entry name" value="TWO-COMPONENT RESPONSE REGULATOR"/>
    <property type="match status" value="1"/>
</dbReference>
<dbReference type="InterPro" id="IPR058245">
    <property type="entry name" value="NreC/VraR/RcsB-like_REC"/>
</dbReference>
<dbReference type="Pfam" id="PF00196">
    <property type="entry name" value="GerE"/>
    <property type="match status" value="1"/>
</dbReference>
<dbReference type="InterPro" id="IPR039420">
    <property type="entry name" value="WalR-like"/>
</dbReference>
<feature type="domain" description="HTH luxR-type" evidence="6">
    <location>
        <begin position="148"/>
        <end position="213"/>
    </location>
</feature>
<dbReference type="InterPro" id="IPR011006">
    <property type="entry name" value="CheY-like_superfamily"/>
</dbReference>
<evidence type="ECO:0000313" key="9">
    <source>
        <dbReference type="Proteomes" id="UP000642070"/>
    </source>
</evidence>
<sequence length="213" mass="23489">MEQTERTRVFVVDDHAVTRYGVVALLEREPDLEVVGEASSVREAMDQVPVAHPDVAVLDVRLPDGSGIELCRDLRAKLPELRCLMLTSFADHEALFDAIMAGADGFTLKESMASDVVASIRTIGAGGSLLDPQTTTALLRWLHGRQEQTDPVHRLNERERTVLELIGEGLTNRQIAERLSIAESTVKGHVTKLLAKLDMQRRTQAAAFAARLR</sequence>